<dbReference type="GO" id="GO:0051539">
    <property type="term" value="F:4 iron, 4 sulfur cluster binding"/>
    <property type="evidence" value="ECO:0007669"/>
    <property type="project" value="UniProtKB-KW"/>
</dbReference>
<dbReference type="SFLD" id="SFLDG01086">
    <property type="entry name" value="elongater_protein-like"/>
    <property type="match status" value="1"/>
</dbReference>
<evidence type="ECO:0000259" key="7">
    <source>
        <dbReference type="PROSITE" id="PS51918"/>
    </source>
</evidence>
<evidence type="ECO:0000256" key="6">
    <source>
        <dbReference type="ARBA" id="ARBA00023014"/>
    </source>
</evidence>
<evidence type="ECO:0000256" key="1">
    <source>
        <dbReference type="ARBA" id="ARBA00001966"/>
    </source>
</evidence>
<organism evidence="8 9">
    <name type="scientific">Dethiosulfatibacter aminovorans DSM 17477</name>
    <dbReference type="NCBI Taxonomy" id="1121476"/>
    <lineage>
        <taxon>Bacteria</taxon>
        <taxon>Bacillati</taxon>
        <taxon>Bacillota</taxon>
        <taxon>Tissierellia</taxon>
        <taxon>Dethiosulfatibacter</taxon>
    </lineage>
</organism>
<dbReference type="InterPro" id="IPR058240">
    <property type="entry name" value="rSAM_sf"/>
</dbReference>
<evidence type="ECO:0000256" key="3">
    <source>
        <dbReference type="ARBA" id="ARBA00022691"/>
    </source>
</evidence>
<dbReference type="Gene3D" id="3.80.30.20">
    <property type="entry name" value="tm_1862 like domain"/>
    <property type="match status" value="1"/>
</dbReference>
<dbReference type="PROSITE" id="PS51918">
    <property type="entry name" value="RADICAL_SAM"/>
    <property type="match status" value="1"/>
</dbReference>
<feature type="domain" description="Radical SAM core" evidence="7">
    <location>
        <begin position="1"/>
        <end position="229"/>
    </location>
</feature>
<dbReference type="InterPro" id="IPR007197">
    <property type="entry name" value="rSAM"/>
</dbReference>
<evidence type="ECO:0000313" key="8">
    <source>
        <dbReference type="EMBL" id="SHI72350.1"/>
    </source>
</evidence>
<reference evidence="8 9" key="1">
    <citation type="submission" date="2016-11" db="EMBL/GenBank/DDBJ databases">
        <authorList>
            <person name="Jaros S."/>
            <person name="Januszkiewicz K."/>
            <person name="Wedrychowicz H."/>
        </authorList>
    </citation>
    <scope>NUCLEOTIDE SEQUENCE [LARGE SCALE GENOMIC DNA]</scope>
    <source>
        <strain evidence="8 9">DSM 17477</strain>
    </source>
</reference>
<keyword evidence="5" id="KW-0408">Iron</keyword>
<proteinExistence type="predicted"/>
<dbReference type="Proteomes" id="UP000184052">
    <property type="component" value="Unassembled WGS sequence"/>
</dbReference>
<protein>
    <submittedName>
        <fullName evidence="8">Radical_SAM C-terminal domain-containing protein</fullName>
    </submittedName>
</protein>
<keyword evidence="6" id="KW-0411">Iron-sulfur</keyword>
<name>A0A1M6DGP7_9FIRM</name>
<dbReference type="AlphaFoldDB" id="A0A1M6DGP7"/>
<accession>A0A1M6DGP7</accession>
<dbReference type="InterPro" id="IPR032432">
    <property type="entry name" value="Radical_SAM_C"/>
</dbReference>
<keyword evidence="2" id="KW-0004">4Fe-4S</keyword>
<evidence type="ECO:0000256" key="2">
    <source>
        <dbReference type="ARBA" id="ARBA00022485"/>
    </source>
</evidence>
<dbReference type="SUPFAM" id="SSF102114">
    <property type="entry name" value="Radical SAM enzymes"/>
    <property type="match status" value="1"/>
</dbReference>
<evidence type="ECO:0000256" key="4">
    <source>
        <dbReference type="ARBA" id="ARBA00022723"/>
    </source>
</evidence>
<dbReference type="InterPro" id="IPR006638">
    <property type="entry name" value="Elp3/MiaA/NifB-like_rSAM"/>
</dbReference>
<dbReference type="PANTHER" id="PTHR11135:SF0">
    <property type="entry name" value="ELONGATOR COMPLEX PROTEIN 3"/>
    <property type="match status" value="1"/>
</dbReference>
<dbReference type="Pfam" id="PF04055">
    <property type="entry name" value="Radical_SAM"/>
    <property type="match status" value="1"/>
</dbReference>
<keyword evidence="9" id="KW-1185">Reference proteome</keyword>
<dbReference type="GO" id="GO:0046872">
    <property type="term" value="F:metal ion binding"/>
    <property type="evidence" value="ECO:0007669"/>
    <property type="project" value="UniProtKB-KW"/>
</dbReference>
<evidence type="ECO:0000256" key="5">
    <source>
        <dbReference type="ARBA" id="ARBA00023004"/>
    </source>
</evidence>
<dbReference type="InterPro" id="IPR023404">
    <property type="entry name" value="rSAM_horseshoe"/>
</dbReference>
<comment type="cofactor">
    <cofactor evidence="1">
        <name>[4Fe-4S] cluster</name>
        <dbReference type="ChEBI" id="CHEBI:49883"/>
    </cofactor>
</comment>
<dbReference type="GO" id="GO:0002926">
    <property type="term" value="P:tRNA wobble base 5-methoxycarbonylmethyl-2-thiouridinylation"/>
    <property type="evidence" value="ECO:0007669"/>
    <property type="project" value="TreeGrafter"/>
</dbReference>
<dbReference type="GO" id="GO:0005737">
    <property type="term" value="C:cytoplasm"/>
    <property type="evidence" value="ECO:0007669"/>
    <property type="project" value="TreeGrafter"/>
</dbReference>
<dbReference type="GO" id="GO:0003824">
    <property type="term" value="F:catalytic activity"/>
    <property type="evidence" value="ECO:0007669"/>
    <property type="project" value="InterPro"/>
</dbReference>
<dbReference type="SFLD" id="SFLDS00029">
    <property type="entry name" value="Radical_SAM"/>
    <property type="match status" value="1"/>
</dbReference>
<sequence>MRKKTKIIPIFIPHQGCPNDCIFCNQKKITGKGKHLDVYEIENDIKEFFSTIDVENYEVEIAFFGGSFTAIDIELQRSLLKIAYDYKSRKLVNRIRLSTRPDAIDYEILDILEDNGVDIIELGVQSLNDDVLLKINRGHTAEDTLRASSLIKERGFILGHQIMPGVYGSSPLNDIETAEKSIEMNPDIVRIYPALTIRDTKMEELYNDGSYNPPSLLKSIDVVAYIYSLYEVAGIKIIRVGLQATENINYDGDIVGGPFHPAYRQLVLTHIMTSSLVWMLKDCELDELTVACSKTMINSFAGINGRGKKDLIEKLDLVSVKFKEYHKENTVLLKFNDMEVVVETKKFFDYFIKTNKESGYVFEGDNY</sequence>
<keyword evidence="4" id="KW-0479">Metal-binding</keyword>
<dbReference type="PANTHER" id="PTHR11135">
    <property type="entry name" value="HISTONE ACETYLTRANSFERASE-RELATED"/>
    <property type="match status" value="1"/>
</dbReference>
<gene>
    <name evidence="8" type="ORF">SAMN02745751_00907</name>
</gene>
<dbReference type="OrthoDB" id="9815044at2"/>
<evidence type="ECO:0000313" key="9">
    <source>
        <dbReference type="Proteomes" id="UP000184052"/>
    </source>
</evidence>
<dbReference type="SFLD" id="SFLDG01082">
    <property type="entry name" value="B12-binding_domain_containing"/>
    <property type="match status" value="1"/>
</dbReference>
<keyword evidence="3" id="KW-0949">S-adenosyl-L-methionine</keyword>
<dbReference type="CDD" id="cd01335">
    <property type="entry name" value="Radical_SAM"/>
    <property type="match status" value="1"/>
</dbReference>
<dbReference type="Pfam" id="PF16199">
    <property type="entry name" value="Radical_SAM_C"/>
    <property type="match status" value="1"/>
</dbReference>
<dbReference type="RefSeq" id="WP_073047816.1">
    <property type="nucleotide sequence ID" value="NZ_FQZL01000006.1"/>
</dbReference>
<dbReference type="EMBL" id="FQZL01000006">
    <property type="protein sequence ID" value="SHI72350.1"/>
    <property type="molecule type" value="Genomic_DNA"/>
</dbReference>
<dbReference type="SMART" id="SM00729">
    <property type="entry name" value="Elp3"/>
    <property type="match status" value="1"/>
</dbReference>
<dbReference type="InterPro" id="IPR039661">
    <property type="entry name" value="ELP3"/>
</dbReference>
<dbReference type="STRING" id="1121476.SAMN02745751_00907"/>